<dbReference type="GO" id="GO:0043328">
    <property type="term" value="P:protein transport to vacuole involved in ubiquitin-dependent protein catabolic process via the multivesicular body sorting pathway"/>
    <property type="evidence" value="ECO:0007669"/>
    <property type="project" value="TreeGrafter"/>
</dbReference>
<dbReference type="InterPro" id="IPR036390">
    <property type="entry name" value="WH_DNA-bd_sf"/>
</dbReference>
<evidence type="ECO:0000256" key="2">
    <source>
        <dbReference type="PIRNR" id="PIRNR017215"/>
    </source>
</evidence>
<reference evidence="3" key="1">
    <citation type="submission" date="2021-01" db="EMBL/GenBank/DDBJ databases">
        <authorList>
            <person name="Corre E."/>
            <person name="Pelletier E."/>
            <person name="Niang G."/>
            <person name="Scheremetjew M."/>
            <person name="Finn R."/>
            <person name="Kale V."/>
            <person name="Holt S."/>
            <person name="Cochrane G."/>
            <person name="Meng A."/>
            <person name="Brown T."/>
            <person name="Cohen L."/>
        </authorList>
    </citation>
    <scope>NUCLEOTIDE SEQUENCE</scope>
    <source>
        <strain evidence="3">RCC1871</strain>
    </source>
</reference>
<dbReference type="Gene3D" id="6.10.140.180">
    <property type="match status" value="1"/>
</dbReference>
<comment type="function">
    <text evidence="2">Component of the endosomal sorting complex required for transport II (ESCRT-II), which is required for multivesicular body (MVB) formation and sorting of endosomal cargo proteins into MVBs.</text>
</comment>
<dbReference type="SUPFAM" id="SSF46785">
    <property type="entry name" value="Winged helix' DNA-binding domain"/>
    <property type="match status" value="2"/>
</dbReference>
<keyword evidence="2" id="KW-0653">Protein transport</keyword>
<dbReference type="InterPro" id="IPR016689">
    <property type="entry name" value="ESCRT-2_cplx_Snf8"/>
</dbReference>
<name>A0A7S3C7Z2_9CHLO</name>
<gene>
    <name evidence="3" type="ORF">CROS1456_LOCUS912</name>
</gene>
<dbReference type="EMBL" id="HBHZ01001151">
    <property type="protein sequence ID" value="CAE0187845.1"/>
    <property type="molecule type" value="Transcribed_RNA"/>
</dbReference>
<dbReference type="InterPro" id="IPR040608">
    <property type="entry name" value="Snf8/Vps36"/>
</dbReference>
<dbReference type="PIRSF" id="PIRSF017215">
    <property type="entry name" value="ESCRT2_Vps22"/>
    <property type="match status" value="1"/>
</dbReference>
<evidence type="ECO:0000256" key="1">
    <source>
        <dbReference type="ARBA" id="ARBA00009834"/>
    </source>
</evidence>
<protein>
    <recommendedName>
        <fullName evidence="2">Vacuolar protein sorting-associated protein</fullName>
    </recommendedName>
</protein>
<dbReference type="PANTHER" id="PTHR12806">
    <property type="entry name" value="EAP30 SUBUNIT OF ELL COMPLEX"/>
    <property type="match status" value="1"/>
</dbReference>
<evidence type="ECO:0000313" key="3">
    <source>
        <dbReference type="EMBL" id="CAE0187845.1"/>
    </source>
</evidence>
<sequence>MRRRGIGMHGLKQKQTARSHYRQFGEQLAHERVAMMEEQLSKFRKVLEDFAFRHKEDIKRDPIFRKHFHEMCASIGVDPLASNKGMWSELLGFGDFYYELGVQAVEACMAHRPANGGLMEIDELVAQVNKRRGGKVDSVSKDDVVQSIKKLGKLGSGFRLLQIGKRTIVQSVPGELNRDHNMVLSQAESQGGWVRSADIERSLGFTQDRMQQALQALLNEGQAWVDDGHEDGERRYWFPYLRHVK</sequence>
<dbReference type="InterPro" id="IPR036388">
    <property type="entry name" value="WH-like_DNA-bd_sf"/>
</dbReference>
<organism evidence="3">
    <name type="scientific">Chloropicon roscoffensis</name>
    <dbReference type="NCBI Taxonomy" id="1461544"/>
    <lineage>
        <taxon>Eukaryota</taxon>
        <taxon>Viridiplantae</taxon>
        <taxon>Chlorophyta</taxon>
        <taxon>Chloropicophyceae</taxon>
        <taxon>Chloropicales</taxon>
        <taxon>Chloropicaceae</taxon>
        <taxon>Chloropicon</taxon>
    </lineage>
</organism>
<dbReference type="Gene3D" id="1.10.10.10">
    <property type="entry name" value="Winged helix-like DNA-binding domain superfamily/Winged helix DNA-binding domain"/>
    <property type="match status" value="2"/>
</dbReference>
<comment type="subunit">
    <text evidence="2">Component of the endosomal sorting complex required for transport II (ESCRT-II).</text>
</comment>
<dbReference type="AlphaFoldDB" id="A0A7S3C7Z2"/>
<proteinExistence type="inferred from homology"/>
<keyword evidence="2" id="KW-0813">Transport</keyword>
<comment type="similarity">
    <text evidence="1 2">Belongs to the SNF8 family.</text>
</comment>
<dbReference type="GO" id="GO:0000814">
    <property type="term" value="C:ESCRT II complex"/>
    <property type="evidence" value="ECO:0007669"/>
    <property type="project" value="UniProtKB-UniRule"/>
</dbReference>
<dbReference type="Pfam" id="PF04157">
    <property type="entry name" value="EAP30"/>
    <property type="match status" value="1"/>
</dbReference>
<accession>A0A7S3C7Z2</accession>
<dbReference type="PANTHER" id="PTHR12806:SF0">
    <property type="entry name" value="VACUOLAR-SORTING PROTEIN SNF8"/>
    <property type="match status" value="1"/>
</dbReference>
<dbReference type="FunFam" id="1.10.10.10:FF:000085">
    <property type="entry name" value="Vacuolar-sorting protein SNF8"/>
    <property type="match status" value="1"/>
</dbReference>